<comment type="caution">
    <text evidence="1">The sequence shown here is derived from an EMBL/GenBank/DDBJ whole genome shotgun (WGS) entry which is preliminary data.</text>
</comment>
<organism evidence="1 2">
    <name type="scientific">Sphingomonas kyungheensis</name>
    <dbReference type="NCBI Taxonomy" id="1069987"/>
    <lineage>
        <taxon>Bacteria</taxon>
        <taxon>Pseudomonadati</taxon>
        <taxon>Pseudomonadota</taxon>
        <taxon>Alphaproteobacteria</taxon>
        <taxon>Sphingomonadales</taxon>
        <taxon>Sphingomonadaceae</taxon>
        <taxon>Sphingomonas</taxon>
    </lineage>
</organism>
<evidence type="ECO:0000313" key="1">
    <source>
        <dbReference type="EMBL" id="MEI5689067.1"/>
    </source>
</evidence>
<dbReference type="EC" id="2.1.1.-" evidence="1"/>
<keyword evidence="1" id="KW-0489">Methyltransferase</keyword>
<dbReference type="SUPFAM" id="SSF53335">
    <property type="entry name" value="S-adenosyl-L-methionine-dependent methyltransferases"/>
    <property type="match status" value="1"/>
</dbReference>
<dbReference type="GO" id="GO:0008168">
    <property type="term" value="F:methyltransferase activity"/>
    <property type="evidence" value="ECO:0007669"/>
    <property type="project" value="UniProtKB-KW"/>
</dbReference>
<gene>
    <name evidence="1" type="ORF">V8201_18400</name>
</gene>
<dbReference type="Proteomes" id="UP001367771">
    <property type="component" value="Unassembled WGS sequence"/>
</dbReference>
<dbReference type="InterPro" id="IPR029063">
    <property type="entry name" value="SAM-dependent_MTases_sf"/>
</dbReference>
<dbReference type="GO" id="GO:0032259">
    <property type="term" value="P:methylation"/>
    <property type="evidence" value="ECO:0007669"/>
    <property type="project" value="UniProtKB-KW"/>
</dbReference>
<dbReference type="RefSeq" id="WP_271299855.1">
    <property type="nucleotide sequence ID" value="NZ_JBBBDM010000020.1"/>
</dbReference>
<keyword evidence="2" id="KW-1185">Reference proteome</keyword>
<reference evidence="1 2" key="1">
    <citation type="journal article" date="2013" name="Int. J. Syst. Evol. Microbiol.">
        <title>Sphingomonas kyungheensis sp. nov., a bacterium with ginsenoside-converting activity isolated from soil of a ginseng field.</title>
        <authorList>
            <person name="Son H.M."/>
            <person name="Yang J.E."/>
            <person name="Park Y."/>
            <person name="Han C.K."/>
            <person name="Kim S.G."/>
            <person name="Kook M."/>
            <person name="Yi T.H."/>
        </authorList>
    </citation>
    <scope>NUCLEOTIDE SEQUENCE [LARGE SCALE GENOMIC DNA]</scope>
    <source>
        <strain evidence="1 2">LMG 26582</strain>
    </source>
</reference>
<dbReference type="Gene3D" id="3.40.50.150">
    <property type="entry name" value="Vaccinia Virus protein VP39"/>
    <property type="match status" value="1"/>
</dbReference>
<name>A0ABU8H7S8_9SPHN</name>
<sequence>MLRKLGAVIGRELASVRRGAASRNLLDFGCGSMPYRSIVEAQGFSYAGADFESPTLSISPSGALPIADAGYDAVLSVQVLEHVRDLDRYLAEAARVLKDDGTLLLSTHGAWLYHPHPEDHRRWTRTGLILDIEARGFVVQTVEALVGPLATTTLIRLTGFAFVLRRLPLIGSPIAALLTMVMNLRGWLEDRITPAALIRDNACIYVVRCVKASV</sequence>
<accession>A0ABU8H7S8</accession>
<dbReference type="Pfam" id="PF13489">
    <property type="entry name" value="Methyltransf_23"/>
    <property type="match status" value="1"/>
</dbReference>
<keyword evidence="1" id="KW-0808">Transferase</keyword>
<proteinExistence type="predicted"/>
<dbReference type="EMBL" id="JBBBDM010000020">
    <property type="protein sequence ID" value="MEI5689067.1"/>
    <property type="molecule type" value="Genomic_DNA"/>
</dbReference>
<evidence type="ECO:0000313" key="2">
    <source>
        <dbReference type="Proteomes" id="UP001367771"/>
    </source>
</evidence>
<protein>
    <submittedName>
        <fullName evidence="1">Class I SAM-dependent methyltransferase</fullName>
        <ecNumber evidence="1">2.1.1.-</ecNumber>
    </submittedName>
</protein>